<keyword evidence="3" id="KW-0418">Kinase</keyword>
<dbReference type="GO" id="GO:0019205">
    <property type="term" value="F:nucleobase-containing compound kinase activity"/>
    <property type="evidence" value="ECO:0007669"/>
    <property type="project" value="InterPro"/>
</dbReference>
<dbReference type="PRINTS" id="PR00094">
    <property type="entry name" value="ADENYLTKNASE"/>
</dbReference>
<dbReference type="GO" id="GO:0006139">
    <property type="term" value="P:nucleobase-containing compound metabolic process"/>
    <property type="evidence" value="ECO:0007669"/>
    <property type="project" value="InterPro"/>
</dbReference>
<feature type="compositionally biased region" description="Basic and acidic residues" evidence="4">
    <location>
        <begin position="283"/>
        <end position="297"/>
    </location>
</feature>
<sequence>MGGPGGGKTKYAAKVRDTLEDEGLIHLCMPDMIRAAIEKYKDRYRDWKEAAEKFQRGELIANNLALDLIKAEMGRYQDAKAFLLEGFPREARQVEDFEREVRQVDMVMILDYDEATLRNHMESRGIDPEVIDQKIWNFKMKTLPSAKYFDEQKLLHLVKHYDIPGEADDVTICNRMKKLIRRAIENGIPLSRSVVSSRRHSISKSVASPTLLEAEIVARETGVPDAEIQSPKSLPRTPSPEEVKTSNITSTSTVIPAAAISEDADDEEHSLARVVVVEKHLQPEAETELKQESKVELEQEPNTSLELEKEPILSPKRETKMEPQEDQRSVAAEEENVVAEAEVHATEPNTNASLNLGHSSATQNANDILSDADLAKPDSRPETSRSTKSVGSAKPDKLQNPTSPEEPFVSISEETKNTSNEVIPEDKKTTEVPVTLKTSPEPVIGTPNLKNLQPFESVDAPASDEPESVIFVIGPPGANKAEIARRISIKFEGFDVYNMGALLRQKVERNERDELWRMVGEKMDKGEMIPDEICREVLYKKMQDDVSSWGYVVSGYPRTEEQAKDFERQFKRIDLALLIDCTEQFCKDALKKRFTTAAPEDRRPECHLIADDADASVETRLANFKQYTLPMLKLLDTQGKLRVVCVIFVKVTYKIIHDREYRRSYLVDGDADIDKIFYEVASLIESTVFSEELQKYFSNLNAKTTAEQARSDNDKRNRVNERVSAVAGQVSTPTANGKEAAPTGNKTLPSKEPPETDTVPKEANGPIDPRLKGPPGSSKTELSRRTTIKYAGYKWYSMGGLLRAKIETNAGDELWEKVRQFMDEGKLIIDIRGLEDYKEICREVLYPEIYATDKDCQGFVFEGYPRTLEQAIDFEKQFERVDLALLIDCTEEFCQKSIEKRFKAADEKARRKDDAPEIVTNRLSLFKQSTLPMVKHFDEKGKLRVVDGDADLDKIFYEISSIIDSLSSSS</sequence>
<evidence type="ECO:0000313" key="5">
    <source>
        <dbReference type="EMBL" id="VDD93424.1"/>
    </source>
</evidence>
<gene>
    <name evidence="5" type="ORF">EVEC_LOCUS8175</name>
</gene>
<dbReference type="InterPro" id="IPR000850">
    <property type="entry name" value="Adenylat/UMP-CMP_kin"/>
</dbReference>
<dbReference type="InterPro" id="IPR027417">
    <property type="entry name" value="P-loop_NTPase"/>
</dbReference>
<accession>A0A158QB95</accession>
<dbReference type="Proteomes" id="UP000274131">
    <property type="component" value="Unassembled WGS sequence"/>
</dbReference>
<evidence type="ECO:0000256" key="4">
    <source>
        <dbReference type="SAM" id="MobiDB-lite"/>
    </source>
</evidence>
<dbReference type="AlphaFoldDB" id="A0A158QB95"/>
<name>A0A158QB95_ENTVE</name>
<feature type="region of interest" description="Disordered" evidence="4">
    <location>
        <begin position="222"/>
        <end position="250"/>
    </location>
</feature>
<protein>
    <submittedName>
        <fullName evidence="7">Adenylate kinase isoenzyme 5</fullName>
    </submittedName>
</protein>
<feature type="compositionally biased region" description="Basic and acidic residues" evidence="4">
    <location>
        <begin position="306"/>
        <end position="328"/>
    </location>
</feature>
<feature type="region of interest" description="Disordered" evidence="4">
    <location>
        <begin position="283"/>
        <end position="430"/>
    </location>
</feature>
<reference evidence="5 6" key="2">
    <citation type="submission" date="2018-10" db="EMBL/GenBank/DDBJ databases">
        <authorList>
            <consortium name="Pathogen Informatics"/>
        </authorList>
    </citation>
    <scope>NUCLEOTIDE SEQUENCE [LARGE SCALE GENOMIC DNA]</scope>
</reference>
<evidence type="ECO:0000313" key="7">
    <source>
        <dbReference type="WBParaSite" id="EVEC_0000869101-mRNA-1"/>
    </source>
</evidence>
<dbReference type="GO" id="GO:0005524">
    <property type="term" value="F:ATP binding"/>
    <property type="evidence" value="ECO:0007669"/>
    <property type="project" value="InterPro"/>
</dbReference>
<dbReference type="Pfam" id="PF00406">
    <property type="entry name" value="ADK"/>
    <property type="match status" value="3"/>
</dbReference>
<dbReference type="CDD" id="cd01428">
    <property type="entry name" value="ADK"/>
    <property type="match status" value="3"/>
</dbReference>
<dbReference type="WBParaSite" id="EVEC_0000869101-mRNA-1">
    <property type="protein sequence ID" value="EVEC_0000869101-mRNA-1"/>
    <property type="gene ID" value="EVEC_0000869101"/>
</dbReference>
<feature type="compositionally biased region" description="Polar residues" evidence="4">
    <location>
        <begin position="347"/>
        <end position="367"/>
    </location>
</feature>
<feature type="compositionally biased region" description="Basic and acidic residues" evidence="4">
    <location>
        <begin position="373"/>
        <end position="385"/>
    </location>
</feature>
<keyword evidence="2" id="KW-0547">Nucleotide-binding</keyword>
<dbReference type="SUPFAM" id="SSF52540">
    <property type="entry name" value="P-loop containing nucleoside triphosphate hydrolases"/>
    <property type="match status" value="3"/>
</dbReference>
<dbReference type="PANTHER" id="PTHR23359">
    <property type="entry name" value="NUCLEOTIDE KINASE"/>
    <property type="match status" value="1"/>
</dbReference>
<dbReference type="OrthoDB" id="442176at2759"/>
<dbReference type="Gene3D" id="3.40.50.300">
    <property type="entry name" value="P-loop containing nucleotide triphosphate hydrolases"/>
    <property type="match status" value="3"/>
</dbReference>
<evidence type="ECO:0000256" key="3">
    <source>
        <dbReference type="ARBA" id="ARBA00022777"/>
    </source>
</evidence>
<organism evidence="7">
    <name type="scientific">Enterobius vermicularis</name>
    <name type="common">Human pinworm</name>
    <dbReference type="NCBI Taxonomy" id="51028"/>
    <lineage>
        <taxon>Eukaryota</taxon>
        <taxon>Metazoa</taxon>
        <taxon>Ecdysozoa</taxon>
        <taxon>Nematoda</taxon>
        <taxon>Chromadorea</taxon>
        <taxon>Rhabditida</taxon>
        <taxon>Spirurina</taxon>
        <taxon>Oxyuridomorpha</taxon>
        <taxon>Oxyuroidea</taxon>
        <taxon>Oxyuridae</taxon>
        <taxon>Enterobius</taxon>
    </lineage>
</organism>
<reference evidence="7" key="1">
    <citation type="submission" date="2016-04" db="UniProtKB">
        <authorList>
            <consortium name="WormBaseParasite"/>
        </authorList>
    </citation>
    <scope>IDENTIFICATION</scope>
</reference>
<evidence type="ECO:0000256" key="1">
    <source>
        <dbReference type="ARBA" id="ARBA00022679"/>
    </source>
</evidence>
<feature type="region of interest" description="Disordered" evidence="4">
    <location>
        <begin position="723"/>
        <end position="783"/>
    </location>
</feature>
<keyword evidence="6" id="KW-1185">Reference proteome</keyword>
<keyword evidence="1" id="KW-0808">Transferase</keyword>
<dbReference type="HAMAP" id="MF_00235">
    <property type="entry name" value="Adenylate_kinase_Adk"/>
    <property type="match status" value="1"/>
</dbReference>
<dbReference type="STRING" id="51028.A0A158QB95"/>
<evidence type="ECO:0000256" key="2">
    <source>
        <dbReference type="ARBA" id="ARBA00022741"/>
    </source>
</evidence>
<proteinExistence type="inferred from homology"/>
<dbReference type="EMBL" id="UXUI01009298">
    <property type="protein sequence ID" value="VDD93424.1"/>
    <property type="molecule type" value="Genomic_DNA"/>
</dbReference>
<evidence type="ECO:0000313" key="6">
    <source>
        <dbReference type="Proteomes" id="UP000274131"/>
    </source>
</evidence>